<feature type="repeat" description="TPR" evidence="4">
    <location>
        <begin position="29"/>
        <end position="62"/>
    </location>
</feature>
<reference evidence="5" key="1">
    <citation type="submission" date="2021-02" db="EMBL/GenBank/DDBJ databases">
        <authorList>
            <person name="Nowell W R."/>
        </authorList>
    </citation>
    <scope>NUCLEOTIDE SEQUENCE</scope>
</reference>
<dbReference type="Gene3D" id="1.25.40.10">
    <property type="entry name" value="Tetratricopeptide repeat domain"/>
    <property type="match status" value="1"/>
</dbReference>
<dbReference type="GO" id="GO:0060271">
    <property type="term" value="P:cilium assembly"/>
    <property type="evidence" value="ECO:0007669"/>
    <property type="project" value="TreeGrafter"/>
</dbReference>
<organism evidence="5 8">
    <name type="scientific">Rotaria magnacalcarata</name>
    <dbReference type="NCBI Taxonomy" id="392030"/>
    <lineage>
        <taxon>Eukaryota</taxon>
        <taxon>Metazoa</taxon>
        <taxon>Spiralia</taxon>
        <taxon>Gnathifera</taxon>
        <taxon>Rotifera</taxon>
        <taxon>Eurotatoria</taxon>
        <taxon>Bdelloidea</taxon>
        <taxon>Philodinida</taxon>
        <taxon>Philodinidae</taxon>
        <taxon>Rotaria</taxon>
    </lineage>
</organism>
<dbReference type="EMBL" id="CAJOBJ010087759">
    <property type="protein sequence ID" value="CAF4527783.1"/>
    <property type="molecule type" value="Genomic_DNA"/>
</dbReference>
<dbReference type="InterPro" id="IPR019734">
    <property type="entry name" value="TPR_rpt"/>
</dbReference>
<comment type="similarity">
    <text evidence="3">Belongs to the BBS4 family.</text>
</comment>
<evidence type="ECO:0000313" key="6">
    <source>
        <dbReference type="EMBL" id="CAF4527783.1"/>
    </source>
</evidence>
<dbReference type="Proteomes" id="UP000681720">
    <property type="component" value="Unassembled WGS sequence"/>
</dbReference>
<dbReference type="EMBL" id="CAJOBH010140526">
    <property type="protein sequence ID" value="CAF4802913.1"/>
    <property type="molecule type" value="Genomic_DNA"/>
</dbReference>
<dbReference type="AlphaFoldDB" id="A0A8S2XF00"/>
<evidence type="ECO:0000256" key="2">
    <source>
        <dbReference type="ARBA" id="ARBA00022803"/>
    </source>
</evidence>
<name>A0A8S2XF00_9BILA</name>
<dbReference type="InterPro" id="IPR011990">
    <property type="entry name" value="TPR-like_helical_dom_sf"/>
</dbReference>
<gene>
    <name evidence="7" type="ORF">BYL167_LOCUS48223</name>
    <name evidence="6" type="ORF">GIL414_LOCUS35895</name>
    <name evidence="5" type="ORF">SMN809_LOCUS34693</name>
</gene>
<proteinExistence type="inferred from homology"/>
<dbReference type="PANTHER" id="PTHR44186">
    <property type="match status" value="1"/>
</dbReference>
<dbReference type="Proteomes" id="UP000681967">
    <property type="component" value="Unassembled WGS sequence"/>
</dbReference>
<sequence length="147" mass="16451">MALVHLYLQQNASAAIFLESAIRINKKHAPSYTLLGITLSKLNDFNNALKSFNYSLKIDPTDPITLLNLAILETNTGVSQSKIDKTLKQFHQYYSQRAASMSQHELDTSMLDIAAQLGSQSQISIQNNDENLTSTFTSRELLDNMIQ</sequence>
<dbReference type="Proteomes" id="UP000676336">
    <property type="component" value="Unassembled WGS sequence"/>
</dbReference>
<dbReference type="GO" id="GO:0036064">
    <property type="term" value="C:ciliary basal body"/>
    <property type="evidence" value="ECO:0007669"/>
    <property type="project" value="TreeGrafter"/>
</dbReference>
<accession>A0A8S2XF00</accession>
<dbReference type="GO" id="GO:0061512">
    <property type="term" value="P:protein localization to cilium"/>
    <property type="evidence" value="ECO:0007669"/>
    <property type="project" value="TreeGrafter"/>
</dbReference>
<evidence type="ECO:0000256" key="1">
    <source>
        <dbReference type="ARBA" id="ARBA00022737"/>
    </source>
</evidence>
<dbReference type="EMBL" id="CAJOBI010080356">
    <property type="protein sequence ID" value="CAF4495935.1"/>
    <property type="molecule type" value="Genomic_DNA"/>
</dbReference>
<evidence type="ECO:0000313" key="8">
    <source>
        <dbReference type="Proteomes" id="UP000676336"/>
    </source>
</evidence>
<keyword evidence="2 4" id="KW-0802">TPR repeat</keyword>
<evidence type="ECO:0000256" key="3">
    <source>
        <dbReference type="ARBA" id="ARBA00023778"/>
    </source>
</evidence>
<dbReference type="SMART" id="SM00028">
    <property type="entry name" value="TPR"/>
    <property type="match status" value="1"/>
</dbReference>
<dbReference type="PANTHER" id="PTHR44186:SF1">
    <property type="entry name" value="BARDET-BIEDL SYNDROME 4 PROTEIN"/>
    <property type="match status" value="1"/>
</dbReference>
<evidence type="ECO:0000256" key="4">
    <source>
        <dbReference type="PROSITE-ProRule" id="PRU00339"/>
    </source>
</evidence>
<comment type="caution">
    <text evidence="5">The sequence shown here is derived from an EMBL/GenBank/DDBJ whole genome shotgun (WGS) entry which is preliminary data.</text>
</comment>
<dbReference type="SUPFAM" id="SSF48452">
    <property type="entry name" value="TPR-like"/>
    <property type="match status" value="1"/>
</dbReference>
<evidence type="ECO:0000313" key="7">
    <source>
        <dbReference type="EMBL" id="CAF4802913.1"/>
    </source>
</evidence>
<protein>
    <submittedName>
        <fullName evidence="5">Uncharacterized protein</fullName>
    </submittedName>
</protein>
<keyword evidence="1" id="KW-0677">Repeat</keyword>
<evidence type="ECO:0000313" key="5">
    <source>
        <dbReference type="EMBL" id="CAF4495935.1"/>
    </source>
</evidence>
<dbReference type="Pfam" id="PF13181">
    <property type="entry name" value="TPR_8"/>
    <property type="match status" value="1"/>
</dbReference>
<dbReference type="PROSITE" id="PS50005">
    <property type="entry name" value="TPR"/>
    <property type="match status" value="1"/>
</dbReference>